<protein>
    <submittedName>
        <fullName evidence="3">Endonuclease/exonuclease/phosphatase family protein</fullName>
    </submittedName>
</protein>
<sequence length="259" mass="28276">MPATASFTIATWNIHKGIGTDRRRDLGRTAAVIAEIAPDIITLQEADLRFGTRAGLLDLDRLRIETGLAPVRLDRPGPSHGWHGNLILARDARVLDLLPVRLPGLEPRGAVIAELEMAGLTLRVIAAHLGLLPRSRRQQAEAIRDALDSRAAMPTLLMGDLNEWRFGPRSPLAALEHHVTPAPPVRSFPARLPLLPLDRIMTGPEGRIDALAPHDSPLARRASDHLPVKARLTLPAPQRSRNDPRNHPDPAPPDRGNSP</sequence>
<dbReference type="Gene3D" id="3.60.10.10">
    <property type="entry name" value="Endonuclease/exonuclease/phosphatase"/>
    <property type="match status" value="1"/>
</dbReference>
<keyword evidence="3" id="KW-0540">Nuclease</keyword>
<dbReference type="EMBL" id="JAAATX020000008">
    <property type="protein sequence ID" value="MBU9698717.1"/>
    <property type="molecule type" value="Genomic_DNA"/>
</dbReference>
<name>A0ABS6J5E3_9RHOB</name>
<dbReference type="Pfam" id="PF03372">
    <property type="entry name" value="Exo_endo_phos"/>
    <property type="match status" value="1"/>
</dbReference>
<evidence type="ECO:0000256" key="1">
    <source>
        <dbReference type="SAM" id="MobiDB-lite"/>
    </source>
</evidence>
<dbReference type="Proteomes" id="UP000731907">
    <property type="component" value="Unassembled WGS sequence"/>
</dbReference>
<accession>A0ABS6J5E3</accession>
<organism evidence="3 4">
    <name type="scientific">Paragemmobacter amnigenus</name>
    <dbReference type="NCBI Taxonomy" id="2852097"/>
    <lineage>
        <taxon>Bacteria</taxon>
        <taxon>Pseudomonadati</taxon>
        <taxon>Pseudomonadota</taxon>
        <taxon>Alphaproteobacteria</taxon>
        <taxon>Rhodobacterales</taxon>
        <taxon>Paracoccaceae</taxon>
        <taxon>Paragemmobacter</taxon>
    </lineage>
</organism>
<dbReference type="PANTHER" id="PTHR14859">
    <property type="entry name" value="CALCOFLUOR WHITE HYPERSENSITIVE PROTEIN PRECURSOR"/>
    <property type="match status" value="1"/>
</dbReference>
<dbReference type="InterPro" id="IPR036691">
    <property type="entry name" value="Endo/exonu/phosph_ase_sf"/>
</dbReference>
<keyword evidence="3" id="KW-0378">Hydrolase</keyword>
<feature type="domain" description="Endonuclease/exonuclease/phosphatase" evidence="2">
    <location>
        <begin position="10"/>
        <end position="225"/>
    </location>
</feature>
<keyword evidence="4" id="KW-1185">Reference proteome</keyword>
<dbReference type="RefSeq" id="WP_161762832.1">
    <property type="nucleotide sequence ID" value="NZ_JAAATX020000008.1"/>
</dbReference>
<dbReference type="PANTHER" id="PTHR14859:SF15">
    <property type="entry name" value="ENDONUCLEASE_EXONUCLEASE_PHOSPHATASE DOMAIN-CONTAINING PROTEIN"/>
    <property type="match status" value="1"/>
</dbReference>
<evidence type="ECO:0000259" key="2">
    <source>
        <dbReference type="Pfam" id="PF03372"/>
    </source>
</evidence>
<dbReference type="InterPro" id="IPR005135">
    <property type="entry name" value="Endo/exonuclease/phosphatase"/>
</dbReference>
<evidence type="ECO:0000313" key="3">
    <source>
        <dbReference type="EMBL" id="MBU9698717.1"/>
    </source>
</evidence>
<feature type="region of interest" description="Disordered" evidence="1">
    <location>
        <begin position="219"/>
        <end position="259"/>
    </location>
</feature>
<gene>
    <name evidence="3" type="ORF">GU927_012770</name>
</gene>
<dbReference type="InterPro" id="IPR051916">
    <property type="entry name" value="GPI-anchor_lipid_remodeler"/>
</dbReference>
<reference evidence="3 4" key="1">
    <citation type="submission" date="2021-06" db="EMBL/GenBank/DDBJ databases">
        <title>Rhodobacteraceae bacterium strain HSP-20.</title>
        <authorList>
            <person name="Chen W.-M."/>
        </authorList>
    </citation>
    <scope>NUCLEOTIDE SEQUENCE [LARGE SCALE GENOMIC DNA]</scope>
    <source>
        <strain evidence="3 4">HSP-20</strain>
    </source>
</reference>
<proteinExistence type="predicted"/>
<dbReference type="GO" id="GO:0004519">
    <property type="term" value="F:endonuclease activity"/>
    <property type="evidence" value="ECO:0007669"/>
    <property type="project" value="UniProtKB-KW"/>
</dbReference>
<evidence type="ECO:0000313" key="4">
    <source>
        <dbReference type="Proteomes" id="UP000731907"/>
    </source>
</evidence>
<dbReference type="SUPFAM" id="SSF56219">
    <property type="entry name" value="DNase I-like"/>
    <property type="match status" value="1"/>
</dbReference>
<keyword evidence="3" id="KW-0255">Endonuclease</keyword>
<comment type="caution">
    <text evidence="3">The sequence shown here is derived from an EMBL/GenBank/DDBJ whole genome shotgun (WGS) entry which is preliminary data.</text>
</comment>